<organism evidence="1">
    <name type="scientific">uncultured Caudovirales phage</name>
    <dbReference type="NCBI Taxonomy" id="2100421"/>
    <lineage>
        <taxon>Viruses</taxon>
        <taxon>Duplodnaviria</taxon>
        <taxon>Heunggongvirae</taxon>
        <taxon>Uroviricota</taxon>
        <taxon>Caudoviricetes</taxon>
        <taxon>Peduoviridae</taxon>
        <taxon>Maltschvirus</taxon>
        <taxon>Maltschvirus maltsch</taxon>
    </lineage>
</organism>
<name>A0A6J5TAP3_9CAUD</name>
<proteinExistence type="predicted"/>
<sequence>MELTTKLKLRTIIESPNLVKELPKEDLDAIGAFVHDGYSIDKESRTSWEQRMKNAMDLALQVMERKSFPWDGASNVKFPIITIAALQFHARAYPALIPSPNIVKCSVYDVTGQEPKLLEDTSKRIADHMNFQLQEVDVDWEENMDRVLITLPIMGCAFKKSYFDPQKGHNISKMVQARDLYIPYYATSLDTATRITENIALSHNQYTSMVRSGLFIDDSDLPPQTNYADDPSILAQAKNVAQGLMPSTQDPSIPYEVLEQHCSLDLDGDNFFEPYIVTIRKDTREVVRIVARFFEDSVKTNAKGQIYYIEPEYMYTKFSFIPSPDGGIYDLGFGALLGPLNDAINTLLNQSLDAGTLSNTAGGFLARGAKVKRGDNSFKPFEWKQVDSTGDDLRKSIMPLPVREPSVVLFNILQFLVGYAERIGMSTDPMVGENLGQNTKTGVATLMVSEGQKVFNGIYKRNYRALKAEFRKLFRLNSLFLESEDTYDSGEGPKVVQRKDYFNSSKSIFPAADPSMVTAEDKRKQAMMLAQRADAAPGYNRYEIERRLLESFDIDNIEAVLPNPKGENAIKPPPNPKLVIEQMKEAGRDKDRQMEQQQTIAELQIKAKLAEATVLQKEADAVKKLKDATAVDDKNMIAMIYAELETSRMHRDGMYKALDLVSNHIAKAQENATNNQAGVQGVAAGANNPGVLPTA</sequence>
<reference evidence="1" key="1">
    <citation type="submission" date="2020-05" db="EMBL/GenBank/DDBJ databases">
        <authorList>
            <person name="Chiriac C."/>
            <person name="Salcher M."/>
            <person name="Ghai R."/>
            <person name="Kavagutti S V."/>
        </authorList>
    </citation>
    <scope>NUCLEOTIDE SEQUENCE</scope>
</reference>
<accession>A0A6J5TAP3</accession>
<protein>
    <submittedName>
        <fullName evidence="1">Uncharacterized protein</fullName>
    </submittedName>
</protein>
<gene>
    <name evidence="1" type="ORF">UFOVP67_31</name>
</gene>
<evidence type="ECO:0000313" key="1">
    <source>
        <dbReference type="EMBL" id="CAB4241274.1"/>
    </source>
</evidence>
<dbReference type="EMBL" id="LR797823">
    <property type="protein sequence ID" value="CAB4241274.1"/>
    <property type="molecule type" value="Genomic_DNA"/>
</dbReference>